<organism evidence="1 2">
    <name type="scientific">Persea americana</name>
    <name type="common">Avocado</name>
    <dbReference type="NCBI Taxonomy" id="3435"/>
    <lineage>
        <taxon>Eukaryota</taxon>
        <taxon>Viridiplantae</taxon>
        <taxon>Streptophyta</taxon>
        <taxon>Embryophyta</taxon>
        <taxon>Tracheophyta</taxon>
        <taxon>Spermatophyta</taxon>
        <taxon>Magnoliopsida</taxon>
        <taxon>Magnoliidae</taxon>
        <taxon>Laurales</taxon>
        <taxon>Lauraceae</taxon>
        <taxon>Persea</taxon>
    </lineage>
</organism>
<gene>
    <name evidence="1" type="ORF">MRB53_028273</name>
</gene>
<dbReference type="EMBL" id="CM056817">
    <property type="protein sequence ID" value="KAJ8619744.1"/>
    <property type="molecule type" value="Genomic_DNA"/>
</dbReference>
<evidence type="ECO:0000313" key="2">
    <source>
        <dbReference type="Proteomes" id="UP001234297"/>
    </source>
</evidence>
<accession>A0ACC2KF50</accession>
<proteinExistence type="predicted"/>
<dbReference type="Proteomes" id="UP001234297">
    <property type="component" value="Chromosome 9"/>
</dbReference>
<name>A0ACC2KF50_PERAE</name>
<sequence>MGESFEGIEMRVLLLPGFKRSGKGFPEKLGYNLLKLKCPSSVSHIMDAMVMALEPNCKDLKIVHQPITKSQQLKIFQILHLRL</sequence>
<keyword evidence="2" id="KW-1185">Reference proteome</keyword>
<evidence type="ECO:0000313" key="1">
    <source>
        <dbReference type="EMBL" id="KAJ8619744.1"/>
    </source>
</evidence>
<reference evidence="1 2" key="1">
    <citation type="journal article" date="2022" name="Hortic Res">
        <title>A haplotype resolved chromosomal level avocado genome allows analysis of novel avocado genes.</title>
        <authorList>
            <person name="Nath O."/>
            <person name="Fletcher S.J."/>
            <person name="Hayward A."/>
            <person name="Shaw L.M."/>
            <person name="Masouleh A.K."/>
            <person name="Furtado A."/>
            <person name="Henry R.J."/>
            <person name="Mitter N."/>
        </authorList>
    </citation>
    <scope>NUCLEOTIDE SEQUENCE [LARGE SCALE GENOMIC DNA]</scope>
    <source>
        <strain evidence="2">cv. Hass</strain>
    </source>
</reference>
<protein>
    <submittedName>
        <fullName evidence="1">Uncharacterized protein</fullName>
    </submittedName>
</protein>
<comment type="caution">
    <text evidence="1">The sequence shown here is derived from an EMBL/GenBank/DDBJ whole genome shotgun (WGS) entry which is preliminary data.</text>
</comment>